<keyword evidence="2" id="KW-1185">Reference proteome</keyword>
<organism evidence="1 2">
    <name type="scientific">Platanthera zijinensis</name>
    <dbReference type="NCBI Taxonomy" id="2320716"/>
    <lineage>
        <taxon>Eukaryota</taxon>
        <taxon>Viridiplantae</taxon>
        <taxon>Streptophyta</taxon>
        <taxon>Embryophyta</taxon>
        <taxon>Tracheophyta</taxon>
        <taxon>Spermatophyta</taxon>
        <taxon>Magnoliopsida</taxon>
        <taxon>Liliopsida</taxon>
        <taxon>Asparagales</taxon>
        <taxon>Orchidaceae</taxon>
        <taxon>Orchidoideae</taxon>
        <taxon>Orchideae</taxon>
        <taxon>Orchidinae</taxon>
        <taxon>Platanthera</taxon>
    </lineage>
</organism>
<comment type="caution">
    <text evidence="1">The sequence shown here is derived from an EMBL/GenBank/DDBJ whole genome shotgun (WGS) entry which is preliminary data.</text>
</comment>
<accession>A0AAP0G0N0</accession>
<dbReference type="Proteomes" id="UP001418222">
    <property type="component" value="Unassembled WGS sequence"/>
</dbReference>
<reference evidence="1 2" key="1">
    <citation type="journal article" date="2022" name="Nat. Plants">
        <title>Genomes of leafy and leafless Platanthera orchids illuminate the evolution of mycoheterotrophy.</title>
        <authorList>
            <person name="Li M.H."/>
            <person name="Liu K.W."/>
            <person name="Li Z."/>
            <person name="Lu H.C."/>
            <person name="Ye Q.L."/>
            <person name="Zhang D."/>
            <person name="Wang J.Y."/>
            <person name="Li Y.F."/>
            <person name="Zhong Z.M."/>
            <person name="Liu X."/>
            <person name="Yu X."/>
            <person name="Liu D.K."/>
            <person name="Tu X.D."/>
            <person name="Liu B."/>
            <person name="Hao Y."/>
            <person name="Liao X.Y."/>
            <person name="Jiang Y.T."/>
            <person name="Sun W.H."/>
            <person name="Chen J."/>
            <person name="Chen Y.Q."/>
            <person name="Ai Y."/>
            <person name="Zhai J.W."/>
            <person name="Wu S.S."/>
            <person name="Zhou Z."/>
            <person name="Hsiao Y.Y."/>
            <person name="Wu W.L."/>
            <person name="Chen Y.Y."/>
            <person name="Lin Y.F."/>
            <person name="Hsu J.L."/>
            <person name="Li C.Y."/>
            <person name="Wang Z.W."/>
            <person name="Zhao X."/>
            <person name="Zhong W.Y."/>
            <person name="Ma X.K."/>
            <person name="Ma L."/>
            <person name="Huang J."/>
            <person name="Chen G.Z."/>
            <person name="Huang M.Z."/>
            <person name="Huang L."/>
            <person name="Peng D.H."/>
            <person name="Luo Y.B."/>
            <person name="Zou S.Q."/>
            <person name="Chen S.P."/>
            <person name="Lan S."/>
            <person name="Tsai W.C."/>
            <person name="Van de Peer Y."/>
            <person name="Liu Z.J."/>
        </authorList>
    </citation>
    <scope>NUCLEOTIDE SEQUENCE [LARGE SCALE GENOMIC DNA]</scope>
    <source>
        <strain evidence="1">Lor287</strain>
    </source>
</reference>
<dbReference type="EMBL" id="JBBWWQ010000014">
    <property type="protein sequence ID" value="KAK8930580.1"/>
    <property type="molecule type" value="Genomic_DNA"/>
</dbReference>
<proteinExistence type="predicted"/>
<protein>
    <submittedName>
        <fullName evidence="1">Uncharacterized protein</fullName>
    </submittedName>
</protein>
<name>A0AAP0G0N0_9ASPA</name>
<gene>
    <name evidence="1" type="ORF">KSP39_PZI016085</name>
</gene>
<sequence length="100" mass="11039">MLSSNTAEGRRLFVYALLQHGKRTSLFILSACYLLSTEPGLKSEEFPSFRPSSRAAPPSSTVLPSFLQISENGLQITNLCRPEITENPLGWPANSQIPLF</sequence>
<evidence type="ECO:0000313" key="2">
    <source>
        <dbReference type="Proteomes" id="UP001418222"/>
    </source>
</evidence>
<evidence type="ECO:0000313" key="1">
    <source>
        <dbReference type="EMBL" id="KAK8930580.1"/>
    </source>
</evidence>
<dbReference type="AlphaFoldDB" id="A0AAP0G0N0"/>